<evidence type="ECO:0000259" key="3">
    <source>
        <dbReference type="PROSITE" id="PS50977"/>
    </source>
</evidence>
<protein>
    <submittedName>
        <fullName evidence="4">TetR/AcrR family transcriptional regulator</fullName>
    </submittedName>
</protein>
<dbReference type="Proteomes" id="UP000323708">
    <property type="component" value="Unassembled WGS sequence"/>
</dbReference>
<dbReference type="PANTHER" id="PTHR43479">
    <property type="entry name" value="ACREF/ENVCD OPERON REPRESSOR-RELATED"/>
    <property type="match status" value="1"/>
</dbReference>
<keyword evidence="1 2" id="KW-0238">DNA-binding</keyword>
<dbReference type="GO" id="GO:0003677">
    <property type="term" value="F:DNA binding"/>
    <property type="evidence" value="ECO:0007669"/>
    <property type="project" value="UniProtKB-UniRule"/>
</dbReference>
<name>A0A5B0X3B9_9GAMM</name>
<evidence type="ECO:0000313" key="4">
    <source>
        <dbReference type="EMBL" id="KAA1192659.1"/>
    </source>
</evidence>
<dbReference type="InterPro" id="IPR001647">
    <property type="entry name" value="HTH_TetR"/>
</dbReference>
<evidence type="ECO:0000256" key="2">
    <source>
        <dbReference type="PROSITE-ProRule" id="PRU00335"/>
    </source>
</evidence>
<dbReference type="PRINTS" id="PR00455">
    <property type="entry name" value="HTHTETR"/>
</dbReference>
<feature type="DNA-binding region" description="H-T-H motif" evidence="2">
    <location>
        <begin position="42"/>
        <end position="61"/>
    </location>
</feature>
<organism evidence="4 5">
    <name type="scientific">Pseudohalioglobus sediminis</name>
    <dbReference type="NCBI Taxonomy" id="2606449"/>
    <lineage>
        <taxon>Bacteria</taxon>
        <taxon>Pseudomonadati</taxon>
        <taxon>Pseudomonadota</taxon>
        <taxon>Gammaproteobacteria</taxon>
        <taxon>Cellvibrionales</taxon>
        <taxon>Halieaceae</taxon>
        <taxon>Pseudohalioglobus</taxon>
    </lineage>
</organism>
<evidence type="ECO:0000256" key="1">
    <source>
        <dbReference type="ARBA" id="ARBA00023125"/>
    </source>
</evidence>
<dbReference type="Pfam" id="PF00440">
    <property type="entry name" value="TetR_N"/>
    <property type="match status" value="1"/>
</dbReference>
<dbReference type="InterPro" id="IPR050624">
    <property type="entry name" value="HTH-type_Tx_Regulator"/>
</dbReference>
<evidence type="ECO:0000313" key="5">
    <source>
        <dbReference type="Proteomes" id="UP000323708"/>
    </source>
</evidence>
<dbReference type="InterPro" id="IPR009057">
    <property type="entry name" value="Homeodomain-like_sf"/>
</dbReference>
<dbReference type="RefSeq" id="WP_149610942.1">
    <property type="nucleotide sequence ID" value="NZ_VTUX01000003.1"/>
</dbReference>
<gene>
    <name evidence="4" type="ORF">F0M18_08335</name>
</gene>
<sequence>MEPIKLIGMKKEPSQARGMDRVLAILDACESLLGQKRYDDISLEEIIDTANVAKGTLYHFFKNRRAVFLAAMHRALLDIDQQADPLPGEEKLDFADYVSKVESRLQAVWRKHSHLVEFYASNMLSPDYELPKLEQQRRSTTVMTEQLRLRHPEISEARARLISSVLLRAIYWGLDTLAVQPHLQKRGFQREWRQMISSYIDSFTSPEA</sequence>
<feature type="domain" description="HTH tetR-type" evidence="3">
    <location>
        <begin position="19"/>
        <end position="79"/>
    </location>
</feature>
<dbReference type="AlphaFoldDB" id="A0A5B0X3B9"/>
<dbReference type="EMBL" id="VTUX01000003">
    <property type="protein sequence ID" value="KAA1192659.1"/>
    <property type="molecule type" value="Genomic_DNA"/>
</dbReference>
<keyword evidence="5" id="KW-1185">Reference proteome</keyword>
<comment type="caution">
    <text evidence="4">The sequence shown here is derived from an EMBL/GenBank/DDBJ whole genome shotgun (WGS) entry which is preliminary data.</text>
</comment>
<dbReference type="PANTHER" id="PTHR43479:SF11">
    <property type="entry name" value="ACREF_ENVCD OPERON REPRESSOR-RELATED"/>
    <property type="match status" value="1"/>
</dbReference>
<dbReference type="SUPFAM" id="SSF46689">
    <property type="entry name" value="Homeodomain-like"/>
    <property type="match status" value="1"/>
</dbReference>
<accession>A0A5B0X3B9</accession>
<dbReference type="Gene3D" id="1.10.357.10">
    <property type="entry name" value="Tetracycline Repressor, domain 2"/>
    <property type="match status" value="1"/>
</dbReference>
<proteinExistence type="predicted"/>
<dbReference type="PROSITE" id="PS50977">
    <property type="entry name" value="HTH_TETR_2"/>
    <property type="match status" value="1"/>
</dbReference>
<reference evidence="4 5" key="1">
    <citation type="submission" date="2019-09" db="EMBL/GenBank/DDBJ databases">
        <authorList>
            <person name="Chen X.-Y."/>
        </authorList>
    </citation>
    <scope>NUCLEOTIDE SEQUENCE [LARGE SCALE GENOMIC DNA]</scope>
    <source>
        <strain evidence="4 5">NY5</strain>
    </source>
</reference>